<protein>
    <recommendedName>
        <fullName evidence="1">Gp5/Type VI secretion system Vgr protein OB-fold domain-containing protein</fullName>
    </recommendedName>
</protein>
<dbReference type="Gene3D" id="2.40.50.230">
    <property type="entry name" value="Gp5 N-terminal domain"/>
    <property type="match status" value="1"/>
</dbReference>
<dbReference type="RefSeq" id="WP_085229564.1">
    <property type="nucleotide sequence ID" value="NZ_BSQD01000013.1"/>
</dbReference>
<proteinExistence type="predicted"/>
<evidence type="ECO:0000313" key="3">
    <source>
        <dbReference type="Proteomes" id="UP000192911"/>
    </source>
</evidence>
<dbReference type="Proteomes" id="UP000192911">
    <property type="component" value="Unassembled WGS sequence"/>
</dbReference>
<evidence type="ECO:0000313" key="2">
    <source>
        <dbReference type="EMBL" id="SMF66648.1"/>
    </source>
</evidence>
<dbReference type="InterPro" id="IPR006531">
    <property type="entry name" value="Gp5/Vgr_OB"/>
</dbReference>
<sequence>MSAQLRLELAPVTSLDDPLRLGRVQVTFADGLVSDWLQLASPFAGPGYGMFALPQTDAHALVAFATDDRSIGYVMGFTWDGKAKPLVDDPEKQQQVWIVRTKNKSITFDDSESSSIEITDEKQNLVRIDTKKSEISIVSQGDMSISAKGTITLQGDKIVVKGTQNVTIEGNEIDLNAQEG</sequence>
<dbReference type="AlphaFoldDB" id="A0A1X7GAA4"/>
<keyword evidence="3" id="KW-1185">Reference proteome</keyword>
<name>A0A1X7GAA4_TRICW</name>
<gene>
    <name evidence="2" type="ORF">SAMN06295900_114137</name>
</gene>
<dbReference type="InterPro" id="IPR037026">
    <property type="entry name" value="Vgr_OB-fold_dom_sf"/>
</dbReference>
<reference evidence="3" key="1">
    <citation type="submission" date="2017-04" db="EMBL/GenBank/DDBJ databases">
        <authorList>
            <person name="Varghese N."/>
            <person name="Submissions S."/>
        </authorList>
    </citation>
    <scope>NUCLEOTIDE SEQUENCE [LARGE SCALE GENOMIC DNA]</scope>
    <source>
        <strain evidence="3">Ballard 720</strain>
    </source>
</reference>
<dbReference type="SUPFAM" id="SSF69255">
    <property type="entry name" value="gp5 N-terminal domain-like"/>
    <property type="match status" value="1"/>
</dbReference>
<dbReference type="Pfam" id="PF04717">
    <property type="entry name" value="Phage_base_V"/>
    <property type="match status" value="1"/>
</dbReference>
<accession>A0A1X7GAA4</accession>
<feature type="domain" description="Gp5/Type VI secretion system Vgr protein OB-fold" evidence="1">
    <location>
        <begin position="11"/>
        <end position="79"/>
    </location>
</feature>
<dbReference type="OrthoDB" id="1907165at2"/>
<dbReference type="STRING" id="28094.SAMN06295900_114137"/>
<organism evidence="2 3">
    <name type="scientific">Trinickia caryophylli</name>
    <name type="common">Paraburkholderia caryophylli</name>
    <dbReference type="NCBI Taxonomy" id="28094"/>
    <lineage>
        <taxon>Bacteria</taxon>
        <taxon>Pseudomonadati</taxon>
        <taxon>Pseudomonadota</taxon>
        <taxon>Betaproteobacteria</taxon>
        <taxon>Burkholderiales</taxon>
        <taxon>Burkholderiaceae</taxon>
        <taxon>Trinickia</taxon>
    </lineage>
</organism>
<evidence type="ECO:0000259" key="1">
    <source>
        <dbReference type="Pfam" id="PF04717"/>
    </source>
</evidence>
<dbReference type="EMBL" id="FXAH01000014">
    <property type="protein sequence ID" value="SMF66648.1"/>
    <property type="molecule type" value="Genomic_DNA"/>
</dbReference>
<dbReference type="GeneID" id="95551816"/>